<reference evidence="1" key="1">
    <citation type="submission" date="2018-05" db="EMBL/GenBank/DDBJ databases">
        <authorList>
            <person name="Lanie J.A."/>
            <person name="Ng W.-L."/>
            <person name="Kazmierczak K.M."/>
            <person name="Andrzejewski T.M."/>
            <person name="Davidsen T.M."/>
            <person name="Wayne K.J."/>
            <person name="Tettelin H."/>
            <person name="Glass J.I."/>
            <person name="Rusch D."/>
            <person name="Podicherti R."/>
            <person name="Tsui H.-C.T."/>
            <person name="Winkler M.E."/>
        </authorList>
    </citation>
    <scope>NUCLEOTIDE SEQUENCE</scope>
</reference>
<protein>
    <submittedName>
        <fullName evidence="1">Uncharacterized protein</fullName>
    </submittedName>
</protein>
<gene>
    <name evidence="1" type="ORF">METZ01_LOCUS12393</name>
</gene>
<accession>A0A381NZC3</accession>
<dbReference type="EMBL" id="UINC01000684">
    <property type="protein sequence ID" value="SUZ59539.1"/>
    <property type="molecule type" value="Genomic_DNA"/>
</dbReference>
<evidence type="ECO:0000313" key="1">
    <source>
        <dbReference type="EMBL" id="SUZ59539.1"/>
    </source>
</evidence>
<organism evidence="1">
    <name type="scientific">marine metagenome</name>
    <dbReference type="NCBI Taxonomy" id="408172"/>
    <lineage>
        <taxon>unclassified sequences</taxon>
        <taxon>metagenomes</taxon>
        <taxon>ecological metagenomes</taxon>
    </lineage>
</organism>
<name>A0A381NZC3_9ZZZZ</name>
<dbReference type="AlphaFoldDB" id="A0A381NZC3"/>
<sequence length="118" mass="13900">MKWVVLIYLAIFVNSTDELRYSRLEFPAHDYFDCVDITEEINEIGTAYNSDIPYVRNFFLVYSNLVHKIKAECVYANPEAPLPKWADDFVGPKWYMKDEAYEPSENDIDEDKSLKDDK</sequence>
<proteinExistence type="predicted"/>